<evidence type="ECO:0000256" key="1">
    <source>
        <dbReference type="ARBA" id="ARBA00004202"/>
    </source>
</evidence>
<keyword evidence="12" id="KW-1185">Reference proteome</keyword>
<dbReference type="AlphaFoldDB" id="A0A7G9RX03"/>
<reference evidence="11 12" key="1">
    <citation type="submission" date="2020-08" db="EMBL/GenBank/DDBJ databases">
        <title>Genome sequence of Erysipelothrix inopinata DSM 15511T.</title>
        <authorList>
            <person name="Hyun D.-W."/>
            <person name="Bae J.-W."/>
        </authorList>
    </citation>
    <scope>NUCLEOTIDE SEQUENCE [LARGE SCALE GENOMIC DNA]</scope>
    <source>
        <strain evidence="11 12">DSM 15511</strain>
    </source>
</reference>
<evidence type="ECO:0000256" key="5">
    <source>
        <dbReference type="ARBA" id="ARBA00022741"/>
    </source>
</evidence>
<evidence type="ECO:0000256" key="7">
    <source>
        <dbReference type="ARBA" id="ARBA00023004"/>
    </source>
</evidence>
<dbReference type="PROSITE" id="PS50893">
    <property type="entry name" value="ABC_TRANSPORTER_2"/>
    <property type="match status" value="1"/>
</dbReference>
<dbReference type="GO" id="GO:0016887">
    <property type="term" value="F:ATP hydrolysis activity"/>
    <property type="evidence" value="ECO:0007669"/>
    <property type="project" value="InterPro"/>
</dbReference>
<dbReference type="GO" id="GO:0005886">
    <property type="term" value="C:plasma membrane"/>
    <property type="evidence" value="ECO:0007669"/>
    <property type="project" value="UniProtKB-SubCell"/>
</dbReference>
<proteinExistence type="predicted"/>
<evidence type="ECO:0000313" key="11">
    <source>
        <dbReference type="EMBL" id="QNN60128.1"/>
    </source>
</evidence>
<dbReference type="GO" id="GO:0005524">
    <property type="term" value="F:ATP binding"/>
    <property type="evidence" value="ECO:0007669"/>
    <property type="project" value="UniProtKB-KW"/>
</dbReference>
<evidence type="ECO:0000256" key="4">
    <source>
        <dbReference type="ARBA" id="ARBA00022496"/>
    </source>
</evidence>
<sequence>MIEVTNLTKKYGKFYALDQVSVDVHDGRVTAIIGENGSGKTTLLNMMGRLTEETEGIIRYNDCNIKDFKNREFAQKVAILKQNNMTNLRLTVYDLVSFGRFPHNQHKLTDEDELIILESLSFMGCMDLKDKYIDQLSGGQLQRVYIAMILVQDTDYIFLDEPLNNLDLKHAHELMALIQSLAIQRNKTVVIVMHDLNMVYRYVDDVIALKHGRLIANGAVDDVLNESVLHRIYDMKFTIQSCTEHKVAFIE</sequence>
<keyword evidence="4" id="KW-0410">Iron transport</keyword>
<gene>
    <name evidence="11" type="ORF">H9L01_07060</name>
</gene>
<dbReference type="InterPro" id="IPR003439">
    <property type="entry name" value="ABC_transporter-like_ATP-bd"/>
</dbReference>
<accession>A0A7G9RX03</accession>
<evidence type="ECO:0000256" key="9">
    <source>
        <dbReference type="ARBA" id="ARBA00023136"/>
    </source>
</evidence>
<dbReference type="Pfam" id="PF00005">
    <property type="entry name" value="ABC_tran"/>
    <property type="match status" value="1"/>
</dbReference>
<comment type="subcellular location">
    <subcellularLocation>
        <location evidence="1">Cell membrane</location>
        <topology evidence="1">Peripheral membrane protein</topology>
    </subcellularLocation>
</comment>
<dbReference type="PANTHER" id="PTHR42771:SF3">
    <property type="entry name" value="PETROBACTIN IMPORT ATP-BINDING PROTEIN YCLP"/>
    <property type="match status" value="1"/>
</dbReference>
<dbReference type="Gene3D" id="3.40.50.300">
    <property type="entry name" value="P-loop containing nucleotide triphosphate hydrolases"/>
    <property type="match status" value="1"/>
</dbReference>
<evidence type="ECO:0000256" key="3">
    <source>
        <dbReference type="ARBA" id="ARBA00022475"/>
    </source>
</evidence>
<dbReference type="GO" id="GO:0006826">
    <property type="term" value="P:iron ion transport"/>
    <property type="evidence" value="ECO:0007669"/>
    <property type="project" value="UniProtKB-KW"/>
</dbReference>
<keyword evidence="8" id="KW-0406">Ion transport</keyword>
<evidence type="ECO:0000313" key="12">
    <source>
        <dbReference type="Proteomes" id="UP000515928"/>
    </source>
</evidence>
<evidence type="ECO:0000256" key="6">
    <source>
        <dbReference type="ARBA" id="ARBA00022840"/>
    </source>
</evidence>
<dbReference type="RefSeq" id="WP_187533260.1">
    <property type="nucleotide sequence ID" value="NZ_CBCSHU010000011.1"/>
</dbReference>
<dbReference type="FunFam" id="3.40.50.300:FF:000134">
    <property type="entry name" value="Iron-enterobactin ABC transporter ATP-binding protein"/>
    <property type="match status" value="1"/>
</dbReference>
<dbReference type="InterPro" id="IPR051535">
    <property type="entry name" value="Siderophore_ABC-ATPase"/>
</dbReference>
<dbReference type="KEGG" id="eio:H9L01_07060"/>
<evidence type="ECO:0000259" key="10">
    <source>
        <dbReference type="PROSITE" id="PS50893"/>
    </source>
</evidence>
<dbReference type="SUPFAM" id="SSF52540">
    <property type="entry name" value="P-loop containing nucleoside triphosphate hydrolases"/>
    <property type="match status" value="1"/>
</dbReference>
<dbReference type="InterPro" id="IPR003593">
    <property type="entry name" value="AAA+_ATPase"/>
</dbReference>
<keyword evidence="2" id="KW-0813">Transport</keyword>
<dbReference type="CDD" id="cd03214">
    <property type="entry name" value="ABC_Iron-Siderophores_B12_Hemin"/>
    <property type="match status" value="1"/>
</dbReference>
<feature type="domain" description="ABC transporter" evidence="10">
    <location>
        <begin position="2"/>
        <end position="236"/>
    </location>
</feature>
<evidence type="ECO:0000256" key="8">
    <source>
        <dbReference type="ARBA" id="ARBA00023065"/>
    </source>
</evidence>
<keyword evidence="7" id="KW-0408">Iron</keyword>
<dbReference type="EMBL" id="CP060715">
    <property type="protein sequence ID" value="QNN60128.1"/>
    <property type="molecule type" value="Genomic_DNA"/>
</dbReference>
<evidence type="ECO:0000256" key="2">
    <source>
        <dbReference type="ARBA" id="ARBA00022448"/>
    </source>
</evidence>
<protein>
    <submittedName>
        <fullName evidence="11">ATP-binding cassette domain-containing protein</fullName>
    </submittedName>
</protein>
<dbReference type="Proteomes" id="UP000515928">
    <property type="component" value="Chromosome"/>
</dbReference>
<keyword evidence="6 11" id="KW-0067">ATP-binding</keyword>
<name>A0A7G9RX03_9FIRM</name>
<keyword evidence="3" id="KW-1003">Cell membrane</keyword>
<keyword evidence="5" id="KW-0547">Nucleotide-binding</keyword>
<dbReference type="InterPro" id="IPR027417">
    <property type="entry name" value="P-loop_NTPase"/>
</dbReference>
<keyword evidence="9" id="KW-0472">Membrane</keyword>
<dbReference type="SMART" id="SM00382">
    <property type="entry name" value="AAA"/>
    <property type="match status" value="1"/>
</dbReference>
<dbReference type="PANTHER" id="PTHR42771">
    <property type="entry name" value="IRON(3+)-HYDROXAMATE IMPORT ATP-BINDING PROTEIN FHUC"/>
    <property type="match status" value="1"/>
</dbReference>
<organism evidence="11 12">
    <name type="scientific">Erysipelothrix inopinata</name>
    <dbReference type="NCBI Taxonomy" id="225084"/>
    <lineage>
        <taxon>Bacteria</taxon>
        <taxon>Bacillati</taxon>
        <taxon>Bacillota</taxon>
        <taxon>Erysipelotrichia</taxon>
        <taxon>Erysipelotrichales</taxon>
        <taxon>Erysipelotrichaceae</taxon>
        <taxon>Erysipelothrix</taxon>
    </lineage>
</organism>